<gene>
    <name evidence="7" type="ORF">METZ01_LOCUS158485</name>
</gene>
<evidence type="ECO:0000256" key="1">
    <source>
        <dbReference type="ARBA" id="ARBA00001933"/>
    </source>
</evidence>
<feature type="domain" description="Aminotransferase class I/classII large" evidence="6">
    <location>
        <begin position="33"/>
        <end position="393"/>
    </location>
</feature>
<dbReference type="CDD" id="cd00609">
    <property type="entry name" value="AAT_like"/>
    <property type="match status" value="1"/>
</dbReference>
<evidence type="ECO:0000256" key="3">
    <source>
        <dbReference type="ARBA" id="ARBA00022576"/>
    </source>
</evidence>
<dbReference type="InterPro" id="IPR015421">
    <property type="entry name" value="PyrdxlP-dep_Trfase_major"/>
</dbReference>
<comment type="similarity">
    <text evidence="2">Belongs to the class-I pyridoxal-phosphate-dependent aminotransferase family.</text>
</comment>
<evidence type="ECO:0000256" key="4">
    <source>
        <dbReference type="ARBA" id="ARBA00022679"/>
    </source>
</evidence>
<evidence type="ECO:0000313" key="7">
    <source>
        <dbReference type="EMBL" id="SVB05631.1"/>
    </source>
</evidence>
<dbReference type="InterPro" id="IPR004839">
    <property type="entry name" value="Aminotransferase_I/II_large"/>
</dbReference>
<comment type="cofactor">
    <cofactor evidence="1">
        <name>pyridoxal 5'-phosphate</name>
        <dbReference type="ChEBI" id="CHEBI:597326"/>
    </cofactor>
</comment>
<dbReference type="PANTHER" id="PTHR46383">
    <property type="entry name" value="ASPARTATE AMINOTRANSFERASE"/>
    <property type="match status" value="1"/>
</dbReference>
<evidence type="ECO:0000259" key="6">
    <source>
        <dbReference type="Pfam" id="PF00155"/>
    </source>
</evidence>
<dbReference type="GO" id="GO:0006520">
    <property type="term" value="P:amino acid metabolic process"/>
    <property type="evidence" value="ECO:0007669"/>
    <property type="project" value="InterPro"/>
</dbReference>
<accession>A0A382AWD8</accession>
<evidence type="ECO:0000256" key="5">
    <source>
        <dbReference type="ARBA" id="ARBA00022898"/>
    </source>
</evidence>
<dbReference type="Gene3D" id="3.90.1150.10">
    <property type="entry name" value="Aspartate Aminotransferase, domain 1"/>
    <property type="match status" value="1"/>
</dbReference>
<dbReference type="InterPro" id="IPR015424">
    <property type="entry name" value="PyrdxlP-dep_Trfase"/>
</dbReference>
<dbReference type="InterPro" id="IPR015422">
    <property type="entry name" value="PyrdxlP-dep_Trfase_small"/>
</dbReference>
<protein>
    <recommendedName>
        <fullName evidence="6">Aminotransferase class I/classII large domain-containing protein</fullName>
    </recommendedName>
</protein>
<dbReference type="Pfam" id="PF00155">
    <property type="entry name" value="Aminotran_1_2"/>
    <property type="match status" value="1"/>
</dbReference>
<keyword evidence="3" id="KW-0032">Aminotransferase</keyword>
<keyword evidence="5" id="KW-0663">Pyridoxal phosphate</keyword>
<keyword evidence="4" id="KW-0808">Transferase</keyword>
<dbReference type="AlphaFoldDB" id="A0A382AWD8"/>
<dbReference type="SUPFAM" id="SSF53383">
    <property type="entry name" value="PLP-dependent transferases"/>
    <property type="match status" value="1"/>
</dbReference>
<organism evidence="7">
    <name type="scientific">marine metagenome</name>
    <dbReference type="NCBI Taxonomy" id="408172"/>
    <lineage>
        <taxon>unclassified sequences</taxon>
        <taxon>metagenomes</taxon>
        <taxon>ecological metagenomes</taxon>
    </lineage>
</organism>
<dbReference type="Gene3D" id="3.40.640.10">
    <property type="entry name" value="Type I PLP-dependent aspartate aminotransferase-like (Major domain)"/>
    <property type="match status" value="1"/>
</dbReference>
<sequence length="401" mass="44373">MNNIISQRLKNVKPSMTVAINVKANALRAKGRDVLVLAAGEPDFDTPINICEAAIKAMNEGQTRYVPGKGTPALQKAIVDKFKNDNNLSYNLDEIMVGVGGKHIIFNAMMSTLNPDDEVIIPAPYWVSYPDIVILAEGKPVIVKCEASQNFKITPNQLEQHITDKTKWLMLNSPSNPTGSVYSFEELKALSEVLIKYPRVFVLTDDIYEKIIYDDNKFFTIASVEPKLKDRVLTLNGVSKAYCMTGWRLGYCGGPKEIISGMNKIQSQSTTSTSSITMAAAVEALNGDQEFIKKHNKEFKKRRDLVVEKLSNIEGLSCDTPPGAFYVYPCCEGIIGKKTPEGNTISTDEDLMNFLLEREGVAGVHGAAFGLSPYFRLSYATDEKTLIDACERIRRACSNLT</sequence>
<name>A0A382AWD8_9ZZZZ</name>
<dbReference type="InterPro" id="IPR050596">
    <property type="entry name" value="AspAT/PAT-like"/>
</dbReference>
<dbReference type="GO" id="GO:0030170">
    <property type="term" value="F:pyridoxal phosphate binding"/>
    <property type="evidence" value="ECO:0007669"/>
    <property type="project" value="InterPro"/>
</dbReference>
<dbReference type="FunFam" id="3.40.640.10:FF:000033">
    <property type="entry name" value="Aspartate aminotransferase"/>
    <property type="match status" value="1"/>
</dbReference>
<dbReference type="GO" id="GO:0008483">
    <property type="term" value="F:transaminase activity"/>
    <property type="evidence" value="ECO:0007669"/>
    <property type="project" value="UniProtKB-KW"/>
</dbReference>
<dbReference type="PANTHER" id="PTHR46383:SF1">
    <property type="entry name" value="ASPARTATE AMINOTRANSFERASE"/>
    <property type="match status" value="1"/>
</dbReference>
<reference evidence="7" key="1">
    <citation type="submission" date="2018-05" db="EMBL/GenBank/DDBJ databases">
        <authorList>
            <person name="Lanie J.A."/>
            <person name="Ng W.-L."/>
            <person name="Kazmierczak K.M."/>
            <person name="Andrzejewski T.M."/>
            <person name="Davidsen T.M."/>
            <person name="Wayne K.J."/>
            <person name="Tettelin H."/>
            <person name="Glass J.I."/>
            <person name="Rusch D."/>
            <person name="Podicherti R."/>
            <person name="Tsui H.-C.T."/>
            <person name="Winkler M.E."/>
        </authorList>
    </citation>
    <scope>NUCLEOTIDE SEQUENCE</scope>
</reference>
<dbReference type="EMBL" id="UINC01027053">
    <property type="protein sequence ID" value="SVB05631.1"/>
    <property type="molecule type" value="Genomic_DNA"/>
</dbReference>
<proteinExistence type="inferred from homology"/>
<evidence type="ECO:0000256" key="2">
    <source>
        <dbReference type="ARBA" id="ARBA00007441"/>
    </source>
</evidence>